<dbReference type="EMBL" id="QPJS01000002">
    <property type="protein sequence ID" value="RCX03973.1"/>
    <property type="molecule type" value="Genomic_DNA"/>
</dbReference>
<evidence type="ECO:0000313" key="2">
    <source>
        <dbReference type="EMBL" id="RCX03973.1"/>
    </source>
</evidence>
<organism evidence="2 3">
    <name type="scientific">Schleiferia thermophila</name>
    <dbReference type="NCBI Taxonomy" id="884107"/>
    <lineage>
        <taxon>Bacteria</taxon>
        <taxon>Pseudomonadati</taxon>
        <taxon>Bacteroidota</taxon>
        <taxon>Flavobacteriia</taxon>
        <taxon>Flavobacteriales</taxon>
        <taxon>Schleiferiaceae</taxon>
        <taxon>Schleiferia</taxon>
    </lineage>
</organism>
<feature type="transmembrane region" description="Helical" evidence="1">
    <location>
        <begin position="24"/>
        <end position="42"/>
    </location>
</feature>
<keyword evidence="1" id="KW-0472">Membrane</keyword>
<dbReference type="RefSeq" id="WP_125039421.1">
    <property type="nucleotide sequence ID" value="NZ_BHZF01000002.1"/>
</dbReference>
<keyword evidence="3" id="KW-1185">Reference proteome</keyword>
<evidence type="ECO:0000313" key="3">
    <source>
        <dbReference type="Proteomes" id="UP000253517"/>
    </source>
</evidence>
<feature type="transmembrane region" description="Helical" evidence="1">
    <location>
        <begin position="106"/>
        <end position="126"/>
    </location>
</feature>
<feature type="transmembrane region" description="Helical" evidence="1">
    <location>
        <begin position="174"/>
        <end position="192"/>
    </location>
</feature>
<evidence type="ECO:0000256" key="1">
    <source>
        <dbReference type="SAM" id="Phobius"/>
    </source>
</evidence>
<dbReference type="Proteomes" id="UP000253517">
    <property type="component" value="Unassembled WGS sequence"/>
</dbReference>
<proteinExistence type="predicted"/>
<dbReference type="AlphaFoldDB" id="A0A369A481"/>
<dbReference type="InterPro" id="IPR025367">
    <property type="entry name" value="DUF4271"/>
</dbReference>
<comment type="caution">
    <text evidence="2">The sequence shown here is derived from an EMBL/GenBank/DDBJ whole genome shotgun (WGS) entry which is preliminary data.</text>
</comment>
<protein>
    <submittedName>
        <fullName evidence="2">Uncharacterized protein DUF4271</fullName>
    </submittedName>
</protein>
<reference evidence="2 3" key="1">
    <citation type="submission" date="2018-07" db="EMBL/GenBank/DDBJ databases">
        <title>Genomic Encyclopedia of Type Strains, Phase IV (KMG-IV): sequencing the most valuable type-strain genomes for metagenomic binning, comparative biology and taxonomic classification.</title>
        <authorList>
            <person name="Goeker M."/>
        </authorList>
    </citation>
    <scope>NUCLEOTIDE SEQUENCE [LARGE SCALE GENOMIC DNA]</scope>
    <source>
        <strain evidence="2 3">DSM 21410</strain>
    </source>
</reference>
<feature type="transmembrane region" description="Helical" evidence="1">
    <location>
        <begin position="204"/>
        <end position="228"/>
    </location>
</feature>
<sequence length="232" mass="26653">MIMGVGSLYTFAGVNQVNPSHGDWYFYICAAGFVLLAIQKVLTEKSIGFYFKIFYEFDLEKVQEDVNRIHLQNFAILYFNYLITFTISILLILNIFFGTVGFGLNFFSFVKLFLGLLILLVSKHLMHQVFLSLFTSSVYASLFTKNFEISNSFIGIFLLPLLFIGYYTMDSVSVIVWIALALSTVFYLFNLAKLAWFMGKFSRLSAMFILIYLCSVEILPVVWITAWLSNKV</sequence>
<accession>A0A369A481</accession>
<gene>
    <name evidence="2" type="ORF">DES35_102432</name>
</gene>
<keyword evidence="1" id="KW-1133">Transmembrane helix</keyword>
<feature type="transmembrane region" description="Helical" evidence="1">
    <location>
        <begin position="147"/>
        <end position="168"/>
    </location>
</feature>
<feature type="transmembrane region" description="Helical" evidence="1">
    <location>
        <begin position="78"/>
        <end position="100"/>
    </location>
</feature>
<dbReference type="Pfam" id="PF14093">
    <property type="entry name" value="DUF4271"/>
    <property type="match status" value="1"/>
</dbReference>
<keyword evidence="1" id="KW-0812">Transmembrane</keyword>
<name>A0A369A481_9FLAO</name>